<evidence type="ECO:0000256" key="1">
    <source>
        <dbReference type="SAM" id="SignalP"/>
    </source>
</evidence>
<dbReference type="EMBL" id="BGPR01278918">
    <property type="protein sequence ID" value="GBN18586.1"/>
    <property type="molecule type" value="Genomic_DNA"/>
</dbReference>
<sequence length="92" mass="10368">MSRFSAIRGLFWTGLMILTRAQMTKTTPELAPFLSFRLTGDFMFTRPAYTVDRRSNCLSNLESPRADSETLPPGHSRFILLKSNCGSSYVSI</sequence>
<organism evidence="2 3">
    <name type="scientific">Araneus ventricosus</name>
    <name type="common">Orbweaver spider</name>
    <name type="synonym">Epeira ventricosa</name>
    <dbReference type="NCBI Taxonomy" id="182803"/>
    <lineage>
        <taxon>Eukaryota</taxon>
        <taxon>Metazoa</taxon>
        <taxon>Ecdysozoa</taxon>
        <taxon>Arthropoda</taxon>
        <taxon>Chelicerata</taxon>
        <taxon>Arachnida</taxon>
        <taxon>Araneae</taxon>
        <taxon>Araneomorphae</taxon>
        <taxon>Entelegynae</taxon>
        <taxon>Araneoidea</taxon>
        <taxon>Araneidae</taxon>
        <taxon>Araneus</taxon>
    </lineage>
</organism>
<feature type="chain" id="PRO_5021271667" description="Secreted protein" evidence="1">
    <location>
        <begin position="22"/>
        <end position="92"/>
    </location>
</feature>
<gene>
    <name evidence="2" type="ORF">AVEN_115987_1</name>
</gene>
<accession>A0A4Y2LYK8</accession>
<keyword evidence="3" id="KW-1185">Reference proteome</keyword>
<evidence type="ECO:0000313" key="2">
    <source>
        <dbReference type="EMBL" id="GBN18586.1"/>
    </source>
</evidence>
<proteinExistence type="predicted"/>
<protein>
    <recommendedName>
        <fullName evidence="4">Secreted protein</fullName>
    </recommendedName>
</protein>
<dbReference type="Proteomes" id="UP000499080">
    <property type="component" value="Unassembled WGS sequence"/>
</dbReference>
<feature type="signal peptide" evidence="1">
    <location>
        <begin position="1"/>
        <end position="21"/>
    </location>
</feature>
<keyword evidence="1" id="KW-0732">Signal</keyword>
<comment type="caution">
    <text evidence="2">The sequence shown here is derived from an EMBL/GenBank/DDBJ whole genome shotgun (WGS) entry which is preliminary data.</text>
</comment>
<reference evidence="2 3" key="1">
    <citation type="journal article" date="2019" name="Sci. Rep.">
        <title>Orb-weaving spider Araneus ventricosus genome elucidates the spidroin gene catalogue.</title>
        <authorList>
            <person name="Kono N."/>
            <person name="Nakamura H."/>
            <person name="Ohtoshi R."/>
            <person name="Moran D.A.P."/>
            <person name="Shinohara A."/>
            <person name="Yoshida Y."/>
            <person name="Fujiwara M."/>
            <person name="Mori M."/>
            <person name="Tomita M."/>
            <person name="Arakawa K."/>
        </authorList>
    </citation>
    <scope>NUCLEOTIDE SEQUENCE [LARGE SCALE GENOMIC DNA]</scope>
</reference>
<dbReference type="AlphaFoldDB" id="A0A4Y2LYK8"/>
<evidence type="ECO:0008006" key="4">
    <source>
        <dbReference type="Google" id="ProtNLM"/>
    </source>
</evidence>
<evidence type="ECO:0000313" key="3">
    <source>
        <dbReference type="Proteomes" id="UP000499080"/>
    </source>
</evidence>
<name>A0A4Y2LYK8_ARAVE</name>